<accession>A0ABU4KL83</accession>
<organism evidence="1 2">
    <name type="scientific">Brevundimonas vesicularis</name>
    <name type="common">Pseudomonas vesicularis</name>
    <dbReference type="NCBI Taxonomy" id="41276"/>
    <lineage>
        <taxon>Bacteria</taxon>
        <taxon>Pseudomonadati</taxon>
        <taxon>Pseudomonadota</taxon>
        <taxon>Alphaproteobacteria</taxon>
        <taxon>Caulobacterales</taxon>
        <taxon>Caulobacteraceae</taxon>
        <taxon>Brevundimonas</taxon>
    </lineage>
</organism>
<gene>
    <name evidence="1" type="ORF">NJD11_02145</name>
</gene>
<sequence length="139" mass="16119">MKLKATYKPEEKSYDTLDAYLFFFLCFFSLRDWLEAYTPEAFALWKARFEGTLEWRICRDVANSFKHLKLTQSSLDAPLKLIREFHADDAHRVSIIAEGRIIPLSEIANKLWSECCNFVREAEPLLPPRGRGVSDELSG</sequence>
<dbReference type="Proteomes" id="UP001272940">
    <property type="component" value="Unassembled WGS sequence"/>
</dbReference>
<comment type="caution">
    <text evidence="1">The sequence shown here is derived from an EMBL/GenBank/DDBJ whole genome shotgun (WGS) entry which is preliminary data.</text>
</comment>
<name>A0ABU4KL83_BREVE</name>
<dbReference type="RefSeq" id="WP_146111964.1">
    <property type="nucleotide sequence ID" value="NZ_CP022048.2"/>
</dbReference>
<evidence type="ECO:0000313" key="1">
    <source>
        <dbReference type="EMBL" id="MDX2333741.1"/>
    </source>
</evidence>
<proteinExistence type="predicted"/>
<evidence type="ECO:0000313" key="2">
    <source>
        <dbReference type="Proteomes" id="UP001272940"/>
    </source>
</evidence>
<reference evidence="1 2" key="1">
    <citation type="journal article" date="2023" name="FEMS Microbes">
        <title>Whole genomes of deep-sea sponge-associated bacteria exhibit high novel natural product potential.</title>
        <authorList>
            <person name="Hesketh-Best P.J."/>
            <person name="January G.G."/>
            <person name="Koch M.J."/>
            <person name="Warburton P.J."/>
            <person name="Howell K.L."/>
            <person name="Upton M."/>
        </authorList>
    </citation>
    <scope>NUCLEOTIDE SEQUENCE [LARGE SCALE GENOMIC DNA]</scope>
    <source>
        <strain evidence="1 2">PC206-O</strain>
    </source>
</reference>
<dbReference type="GeneID" id="41197320"/>
<dbReference type="EMBL" id="JAMYEC010000001">
    <property type="protein sequence ID" value="MDX2333741.1"/>
    <property type="molecule type" value="Genomic_DNA"/>
</dbReference>
<protein>
    <submittedName>
        <fullName evidence="1">Uncharacterized protein</fullName>
    </submittedName>
</protein>
<keyword evidence="2" id="KW-1185">Reference proteome</keyword>